<organism evidence="2 3">
    <name type="scientific">Phytophthora fragariaefolia</name>
    <dbReference type="NCBI Taxonomy" id="1490495"/>
    <lineage>
        <taxon>Eukaryota</taxon>
        <taxon>Sar</taxon>
        <taxon>Stramenopiles</taxon>
        <taxon>Oomycota</taxon>
        <taxon>Peronosporomycetes</taxon>
        <taxon>Peronosporales</taxon>
        <taxon>Peronosporaceae</taxon>
        <taxon>Phytophthora</taxon>
    </lineage>
</organism>
<comment type="caution">
    <text evidence="2">The sequence shown here is derived from an EMBL/GenBank/DDBJ whole genome shotgun (WGS) entry which is preliminary data.</text>
</comment>
<sequence>MIHTNATTNVEYIYRAGRYICVVYVYHTILLLLLPTDPPDVMSSAAELLKNLLILQHEAVKALVAEYHQHTEAYVQQFGVLPLSQEPAEAAHDARIALRSSTSASASLADGCAVSDVILSATKKHCDADMRATSADALEALLATSRSDVKTTEDRVHALFVLSASLDTPQRRKEMLARFEGARGYDLLVEWLAVSCSYGDETSRAFTELLLLVLQRHVPAVSFTTKTVVKNLAPYKKIVKGRANKTLLLSVIRQYREKINQ</sequence>
<gene>
    <name evidence="2" type="ORF">Pfra01_001935300</name>
</gene>
<keyword evidence="1" id="KW-1133">Transmembrane helix</keyword>
<name>A0A9W6Y026_9STRA</name>
<keyword evidence="1" id="KW-0812">Transmembrane</keyword>
<accession>A0A9W6Y026</accession>
<reference evidence="2" key="1">
    <citation type="submission" date="2023-04" db="EMBL/GenBank/DDBJ databases">
        <title>Phytophthora fragariaefolia NBRC 109709.</title>
        <authorList>
            <person name="Ichikawa N."/>
            <person name="Sato H."/>
            <person name="Tonouchi N."/>
        </authorList>
    </citation>
    <scope>NUCLEOTIDE SEQUENCE</scope>
    <source>
        <strain evidence="2">NBRC 109709</strain>
    </source>
</reference>
<dbReference type="OrthoDB" id="156920at2759"/>
<feature type="transmembrane region" description="Helical" evidence="1">
    <location>
        <begin position="12"/>
        <end position="34"/>
    </location>
</feature>
<evidence type="ECO:0000256" key="1">
    <source>
        <dbReference type="SAM" id="Phobius"/>
    </source>
</evidence>
<evidence type="ECO:0000313" key="2">
    <source>
        <dbReference type="EMBL" id="GMF49212.1"/>
    </source>
</evidence>
<dbReference type="EMBL" id="BSXT01002501">
    <property type="protein sequence ID" value="GMF49212.1"/>
    <property type="molecule type" value="Genomic_DNA"/>
</dbReference>
<dbReference type="AlphaFoldDB" id="A0A9W6Y026"/>
<protein>
    <submittedName>
        <fullName evidence="2">Unnamed protein product</fullName>
    </submittedName>
</protein>
<keyword evidence="1" id="KW-0472">Membrane</keyword>
<keyword evidence="3" id="KW-1185">Reference proteome</keyword>
<proteinExistence type="predicted"/>
<evidence type="ECO:0000313" key="3">
    <source>
        <dbReference type="Proteomes" id="UP001165121"/>
    </source>
</evidence>
<dbReference type="Proteomes" id="UP001165121">
    <property type="component" value="Unassembled WGS sequence"/>
</dbReference>